<evidence type="ECO:0000313" key="1">
    <source>
        <dbReference type="EMBL" id="BCJ88162.1"/>
    </source>
</evidence>
<name>A0A7I8DFR8_9BACL</name>
<gene>
    <name evidence="1" type="ORF">skT53_31470</name>
</gene>
<dbReference type="AlphaFoldDB" id="A0A7I8DFR8"/>
<keyword evidence="2" id="KW-1185">Reference proteome</keyword>
<dbReference type="EMBL" id="AP023366">
    <property type="protein sequence ID" value="BCJ88162.1"/>
    <property type="molecule type" value="Genomic_DNA"/>
</dbReference>
<reference evidence="1 2" key="1">
    <citation type="submission" date="2020-08" db="EMBL/GenBank/DDBJ databases">
        <title>Complete Genome Sequence of Effusibacillus dendaii Strain skT53, Isolated from Farmland soil.</title>
        <authorList>
            <person name="Konishi T."/>
            <person name="Kawasaki H."/>
        </authorList>
    </citation>
    <scope>NUCLEOTIDE SEQUENCE [LARGE SCALE GENOMIC DNA]</scope>
    <source>
        <strain evidence="2">skT53</strain>
    </source>
</reference>
<evidence type="ECO:0000313" key="2">
    <source>
        <dbReference type="Proteomes" id="UP000593802"/>
    </source>
</evidence>
<organism evidence="1 2">
    <name type="scientific">Effusibacillus dendaii</name>
    <dbReference type="NCBI Taxonomy" id="2743772"/>
    <lineage>
        <taxon>Bacteria</taxon>
        <taxon>Bacillati</taxon>
        <taxon>Bacillota</taxon>
        <taxon>Bacilli</taxon>
        <taxon>Bacillales</taxon>
        <taxon>Alicyclobacillaceae</taxon>
        <taxon>Effusibacillus</taxon>
    </lineage>
</organism>
<dbReference type="KEGG" id="eff:skT53_31470"/>
<dbReference type="RefSeq" id="WP_200758812.1">
    <property type="nucleotide sequence ID" value="NZ_AP023366.1"/>
</dbReference>
<dbReference type="Proteomes" id="UP000593802">
    <property type="component" value="Chromosome"/>
</dbReference>
<sequence>MRGSNAILADQLKLQILSECKQQLQTRSRGTLKFFVRNGQIQKIFRKNELRLIGGSRFDLAVPEAGMTPAMIKQFLALVEDALQQYERIDYGHISITYRLNPDGSQIDDMAVEWEDEKHLKIL</sequence>
<accession>A0A7I8DFR8</accession>
<protein>
    <submittedName>
        <fullName evidence="1">Uncharacterized protein</fullName>
    </submittedName>
</protein>
<proteinExistence type="predicted"/>